<feature type="domain" description="Glycoamylase-like" evidence="3">
    <location>
        <begin position="239"/>
        <end position="485"/>
    </location>
</feature>
<feature type="region of interest" description="Disordered" evidence="1">
    <location>
        <begin position="498"/>
        <end position="573"/>
    </location>
</feature>
<keyword evidence="2" id="KW-0732">Signal</keyword>
<dbReference type="InterPro" id="IPR019282">
    <property type="entry name" value="Glycoamylase-like_cons_dom"/>
</dbReference>
<gene>
    <name evidence="4" type="ORF">K6753_05335</name>
</gene>
<feature type="compositionally biased region" description="Low complexity" evidence="1">
    <location>
        <begin position="44"/>
        <end position="55"/>
    </location>
</feature>
<feature type="compositionally biased region" description="Acidic residues" evidence="1">
    <location>
        <begin position="503"/>
        <end position="514"/>
    </location>
</feature>
<feature type="chain" id="PRO_5046859320" description="Glycoamylase-like domain-containing protein" evidence="2">
    <location>
        <begin position="24"/>
        <end position="573"/>
    </location>
</feature>
<evidence type="ECO:0000313" key="4">
    <source>
        <dbReference type="EMBL" id="MBZ4038950.1"/>
    </source>
</evidence>
<evidence type="ECO:0000256" key="2">
    <source>
        <dbReference type="SAM" id="SignalP"/>
    </source>
</evidence>
<feature type="region of interest" description="Disordered" evidence="1">
    <location>
        <begin position="29"/>
        <end position="67"/>
    </location>
</feature>
<comment type="caution">
    <text evidence="4">The sequence shown here is derived from an EMBL/GenBank/DDBJ whole genome shotgun (WGS) entry which is preliminary data.</text>
</comment>
<name>A0ABS7T506_9GAMM</name>
<dbReference type="Gene3D" id="1.50.10.140">
    <property type="match status" value="1"/>
</dbReference>
<feature type="compositionally biased region" description="Basic and acidic residues" evidence="1">
    <location>
        <begin position="563"/>
        <end position="573"/>
    </location>
</feature>
<evidence type="ECO:0000313" key="5">
    <source>
        <dbReference type="Proteomes" id="UP001430954"/>
    </source>
</evidence>
<dbReference type="PIRSF" id="PIRSF028431">
    <property type="entry name" value="UCP028431"/>
    <property type="match status" value="1"/>
</dbReference>
<dbReference type="InterPro" id="IPR016883">
    <property type="entry name" value="UCP028431"/>
</dbReference>
<proteinExistence type="predicted"/>
<evidence type="ECO:0000256" key="1">
    <source>
        <dbReference type="SAM" id="MobiDB-lite"/>
    </source>
</evidence>
<feature type="signal peptide" evidence="2">
    <location>
        <begin position="1"/>
        <end position="23"/>
    </location>
</feature>
<feature type="compositionally biased region" description="Polar residues" evidence="1">
    <location>
        <begin position="553"/>
        <end position="562"/>
    </location>
</feature>
<reference evidence="4 5" key="1">
    <citation type="submission" date="2021-09" db="EMBL/GenBank/DDBJ databases">
        <title>Lysobacter sp. 13A isolated from the river sediment.</title>
        <authorList>
            <person name="Liu H."/>
            <person name="Li S."/>
            <person name="Mao S."/>
        </authorList>
    </citation>
    <scope>NUCLEOTIDE SEQUENCE [LARGE SCALE GENOMIC DNA]</scope>
    <source>
        <strain evidence="4 5">13A</strain>
    </source>
</reference>
<protein>
    <recommendedName>
        <fullName evidence="3">Glycoamylase-like domain-containing protein</fullName>
    </recommendedName>
</protein>
<accession>A0ABS7T506</accession>
<evidence type="ECO:0000259" key="3">
    <source>
        <dbReference type="Pfam" id="PF10091"/>
    </source>
</evidence>
<dbReference type="PROSITE" id="PS51257">
    <property type="entry name" value="PROKAR_LIPOPROTEIN"/>
    <property type="match status" value="1"/>
</dbReference>
<organism evidence="4 5">
    <name type="scientific">Novilysobacter selenitireducens</name>
    <dbReference type="NCBI Taxonomy" id="2872639"/>
    <lineage>
        <taxon>Bacteria</taxon>
        <taxon>Pseudomonadati</taxon>
        <taxon>Pseudomonadota</taxon>
        <taxon>Gammaproteobacteria</taxon>
        <taxon>Lysobacterales</taxon>
        <taxon>Lysobacteraceae</taxon>
        <taxon>Novilysobacter</taxon>
    </lineage>
</organism>
<dbReference type="EMBL" id="JAINZW010000002">
    <property type="protein sequence ID" value="MBZ4038950.1"/>
    <property type="molecule type" value="Genomic_DNA"/>
</dbReference>
<dbReference type="Pfam" id="PF10091">
    <property type="entry name" value="Glycoamylase"/>
    <property type="match status" value="1"/>
</dbReference>
<keyword evidence="5" id="KW-1185">Reference proteome</keyword>
<sequence length="573" mass="64383">MRLFRFRATIRPCVVLGLLLGLAACKPSEPPQTSIEQRQEQQRQAEAARQVAEPAPAEPTKPELPPLFDDIERRTFQFFWDTTNERNGLTPDRFPSRPFSSIASVGFALTAYPIGIENGWVSRTQAIDRTLTTLKFLRDVPSGPEATGKGAHHGFFYHFLHMESGERYDSWVELSSVDTALLMMGVLFSQSYYDGDDPREVEIRELADALYRDVEWTWLQERAPLVSMGWFPESGVIEHDWRGYNEAMLLYVLALGSPTHAVEPEAWTVWTRTYNDNWGVFQGEEYLAFGPLFGHQYSHVWIDFRGIHDAYMRERGIDYFENSRRAAYAHRAYAIDNPMEWEGYGEDVWGLTASDGPQQTRQEYEGEEREFRHYSARGVGLTDSFDDGTIAPTAAVASLPFAPEIVIPATVEMHERYGDYLYSSYGFLDAFNPSFEYDIPLKTGRIVPDRGWVASDYIGIDQGPILAMIANYRDGFVWEVMKRNPYIREGLERAGFTGGWLDGEGDDAAPDADVDTPPGSAAPQAADDVGAQQAPGDGMSPAAARSLGEAESRASQAQSQTPRDARETGRPPR</sequence>
<feature type="compositionally biased region" description="Pro residues" evidence="1">
    <location>
        <begin position="56"/>
        <end position="65"/>
    </location>
</feature>
<dbReference type="Proteomes" id="UP001430954">
    <property type="component" value="Unassembled WGS sequence"/>
</dbReference>
<dbReference type="RefSeq" id="WP_223675152.1">
    <property type="nucleotide sequence ID" value="NZ_JAINZW010000002.1"/>
</dbReference>